<evidence type="ECO:0000313" key="1">
    <source>
        <dbReference type="EMBL" id="QQP51664.1"/>
    </source>
</evidence>
<protein>
    <submittedName>
        <fullName evidence="1">Uncharacterized protein</fullName>
    </submittedName>
</protein>
<gene>
    <name evidence="1" type="ORF">FKW44_013090</name>
</gene>
<evidence type="ECO:0000313" key="2">
    <source>
        <dbReference type="Proteomes" id="UP000595437"/>
    </source>
</evidence>
<proteinExistence type="predicted"/>
<name>A0A7T8HKC1_CALRO</name>
<reference evidence="2" key="1">
    <citation type="submission" date="2021-01" db="EMBL/GenBank/DDBJ databases">
        <title>Caligus Genome Assembly.</title>
        <authorList>
            <person name="Gallardo-Escarate C."/>
        </authorList>
    </citation>
    <scope>NUCLEOTIDE SEQUENCE [LARGE SCALE GENOMIC DNA]</scope>
</reference>
<organism evidence="1 2">
    <name type="scientific">Caligus rogercresseyi</name>
    <name type="common">Sea louse</name>
    <dbReference type="NCBI Taxonomy" id="217165"/>
    <lineage>
        <taxon>Eukaryota</taxon>
        <taxon>Metazoa</taxon>
        <taxon>Ecdysozoa</taxon>
        <taxon>Arthropoda</taxon>
        <taxon>Crustacea</taxon>
        <taxon>Multicrustacea</taxon>
        <taxon>Hexanauplia</taxon>
        <taxon>Copepoda</taxon>
        <taxon>Siphonostomatoida</taxon>
        <taxon>Caligidae</taxon>
        <taxon>Caligus</taxon>
    </lineage>
</organism>
<dbReference type="Proteomes" id="UP000595437">
    <property type="component" value="Chromosome 8"/>
</dbReference>
<accession>A0A7T8HKC1</accession>
<dbReference type="AlphaFoldDB" id="A0A7T8HKC1"/>
<sequence length="72" mass="8093">MPKSTTQAITAMKIANILIRFDGTKGKDVSAWLEQVEPLKQEKSVRVMAFDGRTSMCQGTSWRRKQSLLPPV</sequence>
<dbReference type="EMBL" id="CP045897">
    <property type="protein sequence ID" value="QQP51664.1"/>
    <property type="molecule type" value="Genomic_DNA"/>
</dbReference>
<dbReference type="OrthoDB" id="3863715at2759"/>
<keyword evidence="2" id="KW-1185">Reference proteome</keyword>